<evidence type="ECO:0000313" key="4">
    <source>
        <dbReference type="EMBL" id="TCK46795.1"/>
    </source>
</evidence>
<organism evidence="4 5">
    <name type="scientific">Celerinatantimonas diazotrophica</name>
    <dbReference type="NCBI Taxonomy" id="412034"/>
    <lineage>
        <taxon>Bacteria</taxon>
        <taxon>Pseudomonadati</taxon>
        <taxon>Pseudomonadota</taxon>
        <taxon>Gammaproteobacteria</taxon>
        <taxon>Celerinatantimonadaceae</taxon>
        <taxon>Celerinatantimonas</taxon>
    </lineage>
</organism>
<dbReference type="InterPro" id="IPR005493">
    <property type="entry name" value="RraA/RraA-like"/>
</dbReference>
<keyword evidence="3" id="KW-0479">Metal-binding</keyword>
<reference evidence="4 5" key="1">
    <citation type="submission" date="2019-03" db="EMBL/GenBank/DDBJ databases">
        <title>Genomic Encyclopedia of Type Strains, Phase IV (KMG-IV): sequencing the most valuable type-strain genomes for metagenomic binning, comparative biology and taxonomic classification.</title>
        <authorList>
            <person name="Goeker M."/>
        </authorList>
    </citation>
    <scope>NUCLEOTIDE SEQUENCE [LARGE SCALE GENOMIC DNA]</scope>
    <source>
        <strain evidence="4 5">DSM 18577</strain>
    </source>
</reference>
<proteinExistence type="inferred from homology"/>
<evidence type="ECO:0000256" key="2">
    <source>
        <dbReference type="HAMAP-Rule" id="MF_00471"/>
    </source>
</evidence>
<comment type="function">
    <text evidence="2">Globally modulates RNA abundance by binding to RNase E (Rne) and regulating its endonucleolytic activity. Can modulate Rne action in a substrate-dependent manner by altering the composition of the degradosome. Modulates RNA-binding and helicase activities of the degradosome.</text>
</comment>
<name>A0A4R1J892_9GAMM</name>
<dbReference type="NCBIfam" id="TIGR02998">
    <property type="entry name" value="RraA_entero"/>
    <property type="match status" value="1"/>
</dbReference>
<keyword evidence="1 2" id="KW-0963">Cytoplasm</keyword>
<dbReference type="PANTHER" id="PTHR33254:SF29">
    <property type="entry name" value="REGULATOR OF RIBONUCLEASE ACTIVITY A"/>
    <property type="match status" value="1"/>
</dbReference>
<dbReference type="GO" id="GO:0051252">
    <property type="term" value="P:regulation of RNA metabolic process"/>
    <property type="evidence" value="ECO:0007669"/>
    <property type="project" value="InterPro"/>
</dbReference>
<sequence length="193" mass="20827">MLLSFRHIFSIENGNLGFILGPYVIKQRDLIMEYNTSELCDIYADTVDVVEPIFASFGGQTSFGGSIVTIKCFEASGLINQVIQEDGEGKVLLIDGGGSMRRALIDEAMATTALENGWEGIVVYGCIRDVDALEDLDIGVHAMGSIPVGADFEDENGEINVPVNFGGVTFLPEDHLYADTTGIILSPDTLDLE</sequence>
<dbReference type="InterPro" id="IPR010203">
    <property type="entry name" value="RraA"/>
</dbReference>
<dbReference type="EMBL" id="SMGD01000017">
    <property type="protein sequence ID" value="TCK46795.1"/>
    <property type="molecule type" value="Genomic_DNA"/>
</dbReference>
<dbReference type="SUPFAM" id="SSF89562">
    <property type="entry name" value="RraA-like"/>
    <property type="match status" value="1"/>
</dbReference>
<protein>
    <recommendedName>
        <fullName evidence="2">Regulator of ribonuclease activity A</fullName>
    </recommendedName>
</protein>
<comment type="caution">
    <text evidence="4">The sequence shown here is derived from an EMBL/GenBank/DDBJ whole genome shotgun (WGS) entry which is preliminary data.</text>
</comment>
<keyword evidence="3" id="KW-0460">Magnesium</keyword>
<dbReference type="PANTHER" id="PTHR33254">
    <property type="entry name" value="4-HYDROXY-4-METHYL-2-OXOGLUTARATE ALDOLASE 3-RELATED"/>
    <property type="match status" value="1"/>
</dbReference>
<dbReference type="HAMAP" id="MF_00471">
    <property type="entry name" value="RraA"/>
    <property type="match status" value="1"/>
</dbReference>
<evidence type="ECO:0000256" key="3">
    <source>
        <dbReference type="PIRSR" id="PIRSR605493-1"/>
    </source>
</evidence>
<dbReference type="GO" id="GO:0005737">
    <property type="term" value="C:cytoplasm"/>
    <property type="evidence" value="ECO:0007669"/>
    <property type="project" value="UniProtKB-SubCell"/>
</dbReference>
<dbReference type="Proteomes" id="UP000295565">
    <property type="component" value="Unassembled WGS sequence"/>
</dbReference>
<dbReference type="GO" id="GO:0046872">
    <property type="term" value="F:metal ion binding"/>
    <property type="evidence" value="ECO:0007669"/>
    <property type="project" value="UniProtKB-KW"/>
</dbReference>
<dbReference type="GO" id="GO:0019899">
    <property type="term" value="F:enzyme binding"/>
    <property type="evidence" value="ECO:0007669"/>
    <property type="project" value="UniProtKB-UniRule"/>
</dbReference>
<gene>
    <name evidence="2" type="primary">rraA</name>
    <name evidence="4" type="ORF">EV690_3383</name>
</gene>
<dbReference type="CDD" id="cd16841">
    <property type="entry name" value="RraA_family"/>
    <property type="match status" value="1"/>
</dbReference>
<accession>A0A4R1J892</accession>
<feature type="binding site" evidence="3">
    <location>
        <position position="128"/>
    </location>
    <ligand>
        <name>substrate</name>
    </ligand>
</feature>
<dbReference type="InterPro" id="IPR036704">
    <property type="entry name" value="RraA/RraA-like_sf"/>
</dbReference>
<comment type="cofactor">
    <cofactor evidence="3">
        <name>Mg(2+)</name>
        <dbReference type="ChEBI" id="CHEBI:18420"/>
    </cofactor>
</comment>
<feature type="binding site" evidence="3">
    <location>
        <position position="129"/>
    </location>
    <ligand>
        <name>Mg(2+)</name>
        <dbReference type="ChEBI" id="CHEBI:18420"/>
    </ligand>
</feature>
<dbReference type="Gene3D" id="3.50.30.40">
    <property type="entry name" value="Ribonuclease E inhibitor RraA/RraA-like"/>
    <property type="match status" value="1"/>
</dbReference>
<comment type="similarity">
    <text evidence="2">Belongs to the RraA family.</text>
</comment>
<dbReference type="GO" id="GO:0060698">
    <property type="term" value="F:endoribonuclease inhibitor activity"/>
    <property type="evidence" value="ECO:0007669"/>
    <property type="project" value="UniProtKB-UniRule"/>
</dbReference>
<dbReference type="NCBIfam" id="NF006875">
    <property type="entry name" value="PRK09372.1"/>
    <property type="match status" value="1"/>
</dbReference>
<keyword evidence="5" id="KW-1185">Reference proteome</keyword>
<dbReference type="NCBIfam" id="TIGR01935">
    <property type="entry name" value="NOT-MenG"/>
    <property type="match status" value="1"/>
</dbReference>
<evidence type="ECO:0000256" key="1">
    <source>
        <dbReference type="ARBA" id="ARBA00022490"/>
    </source>
</evidence>
<comment type="subcellular location">
    <subcellularLocation>
        <location evidence="2">Cytoplasm</location>
    </subcellularLocation>
</comment>
<comment type="subunit">
    <text evidence="2">Homotrimer. Binds to both RNA-binding sites in the C-terminal region of Rne and to RhlB.</text>
</comment>
<evidence type="ECO:0000313" key="5">
    <source>
        <dbReference type="Proteomes" id="UP000295565"/>
    </source>
</evidence>
<dbReference type="InterPro" id="IPR014339">
    <property type="entry name" value="RraA_gpbac"/>
</dbReference>
<dbReference type="Pfam" id="PF03737">
    <property type="entry name" value="RraA-like"/>
    <property type="match status" value="1"/>
</dbReference>
<dbReference type="AlphaFoldDB" id="A0A4R1J892"/>